<proteinExistence type="predicted"/>
<dbReference type="EMBL" id="BKCJ010138946">
    <property type="protein sequence ID" value="GEX91856.1"/>
    <property type="molecule type" value="Genomic_DNA"/>
</dbReference>
<feature type="region of interest" description="Disordered" evidence="1">
    <location>
        <begin position="83"/>
        <end position="103"/>
    </location>
</feature>
<dbReference type="Pfam" id="PF07727">
    <property type="entry name" value="RVT_2"/>
    <property type="match status" value="1"/>
</dbReference>
<dbReference type="SUPFAM" id="SSF56672">
    <property type="entry name" value="DNA/RNA polymerases"/>
    <property type="match status" value="1"/>
</dbReference>
<feature type="domain" description="Reverse transcriptase Ty1/copia-type" evidence="2">
    <location>
        <begin position="217"/>
        <end position="303"/>
    </location>
</feature>
<organism evidence="3">
    <name type="scientific">Tanacetum cinerariifolium</name>
    <name type="common">Dalmatian daisy</name>
    <name type="synonym">Chrysanthemum cinerariifolium</name>
    <dbReference type="NCBI Taxonomy" id="118510"/>
    <lineage>
        <taxon>Eukaryota</taxon>
        <taxon>Viridiplantae</taxon>
        <taxon>Streptophyta</taxon>
        <taxon>Embryophyta</taxon>
        <taxon>Tracheophyta</taxon>
        <taxon>Spermatophyta</taxon>
        <taxon>Magnoliopsida</taxon>
        <taxon>eudicotyledons</taxon>
        <taxon>Gunneridae</taxon>
        <taxon>Pentapetalae</taxon>
        <taxon>asterids</taxon>
        <taxon>campanulids</taxon>
        <taxon>Asterales</taxon>
        <taxon>Asteraceae</taxon>
        <taxon>Asteroideae</taxon>
        <taxon>Anthemideae</taxon>
        <taxon>Anthemidinae</taxon>
        <taxon>Tanacetum</taxon>
    </lineage>
</organism>
<dbReference type="AlphaFoldDB" id="A0A699HEA1"/>
<evidence type="ECO:0000313" key="3">
    <source>
        <dbReference type="EMBL" id="GEX91856.1"/>
    </source>
</evidence>
<dbReference type="InterPro" id="IPR013103">
    <property type="entry name" value="RVT_2"/>
</dbReference>
<protein>
    <recommendedName>
        <fullName evidence="2">Reverse transcriptase Ty1/copia-type domain-containing protein</fullName>
    </recommendedName>
</protein>
<comment type="caution">
    <text evidence="3">The sequence shown here is derived from an EMBL/GenBank/DDBJ whole genome shotgun (WGS) entry which is preliminary data.</text>
</comment>
<gene>
    <name evidence="3" type="ORF">Tci_363831</name>
</gene>
<sequence>MASKHSSSKPALHEMTLATISLGLVPNTPPSTIFVPPSRTDWDLLFQPLFDELLNPPPSVDLPAPEVIAPIAELVALVPAASTGSPSSTTVDQDAPSSKNDSKASFYSNVIPTIVHTAAPNSEHVNKWTKDHPLENIIGELERPISIRLQLHEQALFCYYDAFLTLVKPKTYKDALNQSCWIKAMQEELNEFERLEVWELVPHPNKVMAITLKWNYKGIDFAESFTLMARLDAIRIFLAFAAHMNMIVYQMDVKTAFLNGILHEEVYVSQPDGIVDQDNPNHVYKLKKAPYGLKQAPRACDPVDTPMVEKFKLDEDLQGKAIDPTHYHRMVGTLMYLTASRQYLTFTVCMSARYQEKPTEKQLHVVKTIFKYLRGTVNRGLWYPNDSYITLTAYVDGDHAVAKILEQTIVALIGVIGIRSFVILIKHPTCLNDPLRIVLSVETRLMVNIVKDVLFSERNLRKICLRIALKMEFSKILLSHPMTIPTLLMLFKSHSLSIKTPNRVTIKTLIFCKIFNNNIFVVKISGIPMKLTNEEEKQIEEEQAAKAQYWKIPACYDDDDDDEYTITITHKEPDNSLSMGDEHLDTVPAMKSDEFRKSSVEKLVPNPNESEGEHECDMPACEVFTTFWNILFDFDYDFYSSDDQSFYDEDMPKEIYSSPLFDEKIISMKIDLHHFTVESDLLESLLNRDSLIISSSSKIDSLFDEFAGELTLLKSIPPGINKTDCDPEEEIRLVKRLLYDNSSPRPPEEFISENSNTAIESFSPFPIPVKNSDSLIEEIDLSFTLDDPMPSGIEEDDYDSEWDILILEELLSNNSLSFLENKLFHFDIPSSSRPPTKPPDGNLGILK</sequence>
<evidence type="ECO:0000259" key="2">
    <source>
        <dbReference type="Pfam" id="PF07727"/>
    </source>
</evidence>
<feature type="compositionally biased region" description="Polar residues" evidence="1">
    <location>
        <begin position="91"/>
        <end position="103"/>
    </location>
</feature>
<reference evidence="3" key="1">
    <citation type="journal article" date="2019" name="Sci. Rep.">
        <title>Draft genome of Tanacetum cinerariifolium, the natural source of mosquito coil.</title>
        <authorList>
            <person name="Yamashiro T."/>
            <person name="Shiraishi A."/>
            <person name="Satake H."/>
            <person name="Nakayama K."/>
        </authorList>
    </citation>
    <scope>NUCLEOTIDE SEQUENCE</scope>
</reference>
<dbReference type="PANTHER" id="PTHR11439:SF495">
    <property type="entry name" value="REVERSE TRANSCRIPTASE, RNA-DEPENDENT DNA POLYMERASE-RELATED"/>
    <property type="match status" value="1"/>
</dbReference>
<accession>A0A699HEA1</accession>
<name>A0A699HEA1_TANCI</name>
<dbReference type="PANTHER" id="PTHR11439">
    <property type="entry name" value="GAG-POL-RELATED RETROTRANSPOSON"/>
    <property type="match status" value="1"/>
</dbReference>
<dbReference type="InterPro" id="IPR043502">
    <property type="entry name" value="DNA/RNA_pol_sf"/>
</dbReference>
<evidence type="ECO:0000256" key="1">
    <source>
        <dbReference type="SAM" id="MobiDB-lite"/>
    </source>
</evidence>